<name>A0A1I5ZA47_9BACT</name>
<reference evidence="1 2" key="1">
    <citation type="submission" date="2016-10" db="EMBL/GenBank/DDBJ databases">
        <authorList>
            <person name="de Groot N.N."/>
        </authorList>
    </citation>
    <scope>NUCLEOTIDE SEQUENCE [LARGE SCALE GENOMIC DNA]</scope>
    <source>
        <strain evidence="1 2">DSM 28286</strain>
    </source>
</reference>
<dbReference type="OrthoDB" id="5515766at2"/>
<dbReference type="AlphaFoldDB" id="A0A1I5ZA47"/>
<proteinExistence type="predicted"/>
<dbReference type="PANTHER" id="PTHR38471">
    <property type="entry name" value="FOUR HELIX BUNDLE PROTEIN"/>
    <property type="match status" value="1"/>
</dbReference>
<keyword evidence="2" id="KW-1185">Reference proteome</keyword>
<dbReference type="InterPro" id="IPR036583">
    <property type="entry name" value="23S_rRNA_IVS_sf"/>
</dbReference>
<dbReference type="CDD" id="cd16377">
    <property type="entry name" value="23S_rRNA_IVP_like"/>
    <property type="match status" value="1"/>
</dbReference>
<sequence length="132" mass="15624">MATIKCFEDIISWQRARELCRLAGELIDDGKFKHSYRLIDQIEGSSGSIMDNIAEGFERSGNREFIQFLYISKGSCGEFRSRLYRALDRKYLNQYEFYLLYKHAKEIIVLLQKLIDYLQTSELKGTKFRSER</sequence>
<dbReference type="InterPro" id="IPR012657">
    <property type="entry name" value="23S_rRNA-intervening_sequence"/>
</dbReference>
<dbReference type="RefSeq" id="WP_090662940.1">
    <property type="nucleotide sequence ID" value="NZ_FOXQ01000018.1"/>
</dbReference>
<evidence type="ECO:0000313" key="2">
    <source>
        <dbReference type="Proteomes" id="UP000199031"/>
    </source>
</evidence>
<organism evidence="1 2">
    <name type="scientific">Parafilimonas terrae</name>
    <dbReference type="NCBI Taxonomy" id="1465490"/>
    <lineage>
        <taxon>Bacteria</taxon>
        <taxon>Pseudomonadati</taxon>
        <taxon>Bacteroidota</taxon>
        <taxon>Chitinophagia</taxon>
        <taxon>Chitinophagales</taxon>
        <taxon>Chitinophagaceae</taxon>
        <taxon>Parafilimonas</taxon>
    </lineage>
</organism>
<dbReference type="SUPFAM" id="SSF158446">
    <property type="entry name" value="IVS-encoded protein-like"/>
    <property type="match status" value="1"/>
</dbReference>
<dbReference type="Proteomes" id="UP000199031">
    <property type="component" value="Unassembled WGS sequence"/>
</dbReference>
<protein>
    <submittedName>
        <fullName evidence="1">Four helix bundle protein</fullName>
    </submittedName>
</protein>
<dbReference type="NCBIfam" id="TIGR02436">
    <property type="entry name" value="four helix bundle protein"/>
    <property type="match status" value="1"/>
</dbReference>
<dbReference type="Gene3D" id="1.20.1440.60">
    <property type="entry name" value="23S rRNA-intervening sequence"/>
    <property type="match status" value="1"/>
</dbReference>
<dbReference type="Pfam" id="PF05635">
    <property type="entry name" value="23S_rRNA_IVP"/>
    <property type="match status" value="1"/>
</dbReference>
<gene>
    <name evidence="1" type="ORF">SAMN05444277_11832</name>
</gene>
<evidence type="ECO:0000313" key="1">
    <source>
        <dbReference type="EMBL" id="SFQ53314.1"/>
    </source>
</evidence>
<dbReference type="PANTHER" id="PTHR38471:SF2">
    <property type="entry name" value="FOUR HELIX BUNDLE PROTEIN"/>
    <property type="match status" value="1"/>
</dbReference>
<accession>A0A1I5ZA47</accession>
<dbReference type="STRING" id="1465490.SAMN05444277_11832"/>
<dbReference type="EMBL" id="FOXQ01000018">
    <property type="protein sequence ID" value="SFQ53314.1"/>
    <property type="molecule type" value="Genomic_DNA"/>
</dbReference>